<dbReference type="OrthoDB" id="9811476at2"/>
<comment type="caution">
    <text evidence="11">The sequence shown here is derived from an EMBL/GenBank/DDBJ whole genome shotgun (WGS) entry which is preliminary data.</text>
</comment>
<keyword evidence="5" id="KW-0663">Pyridoxal phosphate</keyword>
<dbReference type="Proteomes" id="UP000017819">
    <property type="component" value="Unassembled WGS sequence"/>
</dbReference>
<dbReference type="InterPro" id="IPR005789">
    <property type="entry name" value="Thr_deHydtase_catblc"/>
</dbReference>
<feature type="domain" description="ACT" evidence="10">
    <location>
        <begin position="334"/>
        <end position="410"/>
    </location>
</feature>
<dbReference type="NCBIfam" id="TIGR01127">
    <property type="entry name" value="ilvA_1Cterm"/>
    <property type="match status" value="1"/>
</dbReference>
<dbReference type="GO" id="GO:0006567">
    <property type="term" value="P:L-threonine catabolic process"/>
    <property type="evidence" value="ECO:0007669"/>
    <property type="project" value="InterPro"/>
</dbReference>
<dbReference type="FunFam" id="3.40.50.1100:FF:000005">
    <property type="entry name" value="Threonine dehydratase catabolic"/>
    <property type="match status" value="1"/>
</dbReference>
<dbReference type="CDD" id="cd04886">
    <property type="entry name" value="ACT_ThrD-II-like"/>
    <property type="match status" value="1"/>
</dbReference>
<dbReference type="PROSITE" id="PS51671">
    <property type="entry name" value="ACT"/>
    <property type="match status" value="1"/>
</dbReference>
<evidence type="ECO:0000256" key="5">
    <source>
        <dbReference type="ARBA" id="ARBA00022898"/>
    </source>
</evidence>
<evidence type="ECO:0000313" key="12">
    <source>
        <dbReference type="Proteomes" id="UP000017819"/>
    </source>
</evidence>
<dbReference type="AlphaFoldDB" id="V4RAP5"/>
<gene>
    <name evidence="11" type="ORF">N177_3319</name>
</gene>
<evidence type="ECO:0000256" key="1">
    <source>
        <dbReference type="ARBA" id="ARBA00001933"/>
    </source>
</evidence>
<dbReference type="InterPro" id="IPR001926">
    <property type="entry name" value="TrpB-like_PALP"/>
</dbReference>
<keyword evidence="6 11" id="KW-0456">Lyase</keyword>
<dbReference type="PANTHER" id="PTHR48078">
    <property type="entry name" value="THREONINE DEHYDRATASE, MITOCHONDRIAL-RELATED"/>
    <property type="match status" value="1"/>
</dbReference>
<dbReference type="EC" id="4.3.1.19" evidence="4"/>
<dbReference type="EMBL" id="AWXZ01000039">
    <property type="protein sequence ID" value="ESR23251.1"/>
    <property type="molecule type" value="Genomic_DNA"/>
</dbReference>
<dbReference type="eggNOG" id="COG1171">
    <property type="taxonomic scope" value="Bacteria"/>
</dbReference>
<dbReference type="GO" id="GO:0006565">
    <property type="term" value="P:L-serine catabolic process"/>
    <property type="evidence" value="ECO:0007669"/>
    <property type="project" value="TreeGrafter"/>
</dbReference>
<evidence type="ECO:0000256" key="8">
    <source>
        <dbReference type="ARBA" id="ARBA00031418"/>
    </source>
</evidence>
<dbReference type="InterPro" id="IPR036052">
    <property type="entry name" value="TrpB-like_PALP_sf"/>
</dbReference>
<proteinExistence type="inferred from homology"/>
<evidence type="ECO:0000256" key="4">
    <source>
        <dbReference type="ARBA" id="ARBA00012096"/>
    </source>
</evidence>
<name>V4RAP5_9HYPH</name>
<accession>V4RAP5</accession>
<dbReference type="Pfam" id="PF13291">
    <property type="entry name" value="ACT_4"/>
    <property type="match status" value="1"/>
</dbReference>
<dbReference type="PANTHER" id="PTHR48078:SF6">
    <property type="entry name" value="L-THREONINE DEHYDRATASE CATABOLIC TDCB"/>
    <property type="match status" value="1"/>
</dbReference>
<evidence type="ECO:0000256" key="9">
    <source>
        <dbReference type="ARBA" id="ARBA00049406"/>
    </source>
</evidence>
<evidence type="ECO:0000256" key="2">
    <source>
        <dbReference type="ARBA" id="ARBA00010869"/>
    </source>
</evidence>
<protein>
    <recommendedName>
        <fullName evidence="8">L-serine dehydratase</fullName>
        <ecNumber evidence="3">4.3.1.17</ecNumber>
        <ecNumber evidence="4">4.3.1.19</ecNumber>
    </recommendedName>
</protein>
<dbReference type="InterPro" id="IPR000634">
    <property type="entry name" value="Ser/Thr_deHydtase_PyrdxlP-BS"/>
</dbReference>
<evidence type="ECO:0000313" key="11">
    <source>
        <dbReference type="EMBL" id="ESR23251.1"/>
    </source>
</evidence>
<dbReference type="PROSITE" id="PS00165">
    <property type="entry name" value="DEHYDRATASE_SER_THR"/>
    <property type="match status" value="1"/>
</dbReference>
<dbReference type="Gene3D" id="3.30.70.260">
    <property type="match status" value="1"/>
</dbReference>
<organism evidence="11 12">
    <name type="scientific">Lutibaculum baratangense AMV1</name>
    <dbReference type="NCBI Taxonomy" id="631454"/>
    <lineage>
        <taxon>Bacteria</taxon>
        <taxon>Pseudomonadati</taxon>
        <taxon>Pseudomonadota</taxon>
        <taxon>Alphaproteobacteria</taxon>
        <taxon>Hyphomicrobiales</taxon>
        <taxon>Tepidamorphaceae</taxon>
        <taxon>Lutibaculum</taxon>
    </lineage>
</organism>
<dbReference type="RefSeq" id="WP_023433437.1">
    <property type="nucleotide sequence ID" value="NZ_AWXZ01000039.1"/>
</dbReference>
<comment type="catalytic activity">
    <reaction evidence="9">
        <text>L-serine = pyruvate + NH4(+)</text>
        <dbReference type="Rhea" id="RHEA:19169"/>
        <dbReference type="ChEBI" id="CHEBI:15361"/>
        <dbReference type="ChEBI" id="CHEBI:28938"/>
        <dbReference type="ChEBI" id="CHEBI:33384"/>
        <dbReference type="EC" id="4.3.1.17"/>
    </reaction>
</comment>
<dbReference type="GO" id="GO:0004794">
    <property type="term" value="F:threonine deaminase activity"/>
    <property type="evidence" value="ECO:0007669"/>
    <property type="project" value="UniProtKB-EC"/>
</dbReference>
<dbReference type="InterPro" id="IPR002912">
    <property type="entry name" value="ACT_dom"/>
</dbReference>
<dbReference type="InterPro" id="IPR050147">
    <property type="entry name" value="Ser/Thr_Dehydratase"/>
</dbReference>
<dbReference type="GO" id="GO:0003941">
    <property type="term" value="F:L-serine ammonia-lyase activity"/>
    <property type="evidence" value="ECO:0007669"/>
    <property type="project" value="UniProtKB-EC"/>
</dbReference>
<dbReference type="GO" id="GO:0030170">
    <property type="term" value="F:pyridoxal phosphate binding"/>
    <property type="evidence" value="ECO:0007669"/>
    <property type="project" value="InterPro"/>
</dbReference>
<reference evidence="11 12" key="1">
    <citation type="journal article" date="2014" name="Genome Announc.">
        <title>Draft Genome Sequence of Lutibaculum baratangense Strain AMV1T, Isolated from a Mud Volcano in Andamans, India.</title>
        <authorList>
            <person name="Singh A."/>
            <person name="Sreenivas A."/>
            <person name="Sathyanarayana Reddy G."/>
            <person name="Pinnaka A.K."/>
            <person name="Shivaji S."/>
        </authorList>
    </citation>
    <scope>NUCLEOTIDE SEQUENCE [LARGE SCALE GENOMIC DNA]</scope>
    <source>
        <strain evidence="11 12">AMV1</strain>
    </source>
</reference>
<sequence length="416" mass="43399">MQTDLTAALPVSFDDVRAASAAIDGLVIRTPTLPSPRLSAATGASVFVKYETLQATGSFKDRGAANRLLHLTEDERRRGVVTLSAGNHAQAVAFRSSELGVPATIVMPVTTPSVKVARTEAYGARVKLEGETIAECQEAVRALMEAEGLTLVHPYDDPLVMAGQGTVGIEMLAAAPELDCIVVPVGGGGLISGVAVAAKAINPDIEIIGVEVAGFPSMVAALRGEAAQCGGDTLAEGIAVKNVSATAVEIARHLVSDVVTVEEDHIEGAIYAFLVQQHTLAEGAGAASLAALSAQPERFAGRRVGLILTGGNIDPRLLSAITVRALERADQVVGLRVTVRDRPGELARVTEIIGREKANILEVSHHRMLLNVPAMRVTIDLALETRDKAHAERLVGALKAAGMSVSYIDPFTAAVS</sequence>
<dbReference type="SUPFAM" id="SSF53686">
    <property type="entry name" value="Tryptophan synthase beta subunit-like PLP-dependent enzymes"/>
    <property type="match status" value="1"/>
</dbReference>
<dbReference type="Pfam" id="PF00291">
    <property type="entry name" value="PALP"/>
    <property type="match status" value="1"/>
</dbReference>
<evidence type="ECO:0000256" key="7">
    <source>
        <dbReference type="ARBA" id="ARBA00025594"/>
    </source>
</evidence>
<dbReference type="EC" id="4.3.1.17" evidence="3"/>
<comment type="cofactor">
    <cofactor evidence="1">
        <name>pyridoxal 5'-phosphate</name>
        <dbReference type="ChEBI" id="CHEBI:597326"/>
    </cofactor>
</comment>
<dbReference type="InterPro" id="IPR044561">
    <property type="entry name" value="ACT_ThrD-II-like"/>
</dbReference>
<evidence type="ECO:0000256" key="6">
    <source>
        <dbReference type="ARBA" id="ARBA00023239"/>
    </source>
</evidence>
<dbReference type="STRING" id="631454.N177_3319"/>
<dbReference type="PATRIC" id="fig|631454.5.peg.3279"/>
<dbReference type="CDD" id="cd01562">
    <property type="entry name" value="Thr-dehyd"/>
    <property type="match status" value="1"/>
</dbReference>
<evidence type="ECO:0000259" key="10">
    <source>
        <dbReference type="PROSITE" id="PS51671"/>
    </source>
</evidence>
<dbReference type="NCBIfam" id="NF005600">
    <property type="entry name" value="PRK07334.1"/>
    <property type="match status" value="1"/>
</dbReference>
<dbReference type="Gene3D" id="3.40.50.1100">
    <property type="match status" value="2"/>
</dbReference>
<comment type="function">
    <text evidence="7">Catalyzes the anaerobic formation of alpha-ketobutyrate and ammonia from threonine in a two-step reaction. The first step involved a dehydration of threonine and a production of enamine intermediates (aminocrotonate), which tautomerizes to its imine form (iminobutyrate). Both intermediates are unstable and short-lived. The second step is the nonenzymatic hydrolysis of the enamine/imine intermediates to form 2-ketobutyrate and free ammonia. In the low water environment of the cell, the second step is accelerated by RidA. TdcB also dehydrates serine to yield pyruvate via analogous enamine/imine intermediates.</text>
</comment>
<dbReference type="GO" id="GO:0009097">
    <property type="term" value="P:isoleucine biosynthetic process"/>
    <property type="evidence" value="ECO:0007669"/>
    <property type="project" value="TreeGrafter"/>
</dbReference>
<comment type="similarity">
    <text evidence="2">Belongs to the serine/threonine dehydratase family.</text>
</comment>
<evidence type="ECO:0000256" key="3">
    <source>
        <dbReference type="ARBA" id="ARBA00012093"/>
    </source>
</evidence>
<keyword evidence="12" id="KW-1185">Reference proteome</keyword>